<comment type="caution">
    <text evidence="3">The sequence shown here is derived from an EMBL/GenBank/DDBJ whole genome shotgun (WGS) entry which is preliminary data.</text>
</comment>
<dbReference type="InterPro" id="IPR009839">
    <property type="entry name" value="SseB_N"/>
</dbReference>
<accession>A0A7W6JBI9</accession>
<dbReference type="AlphaFoldDB" id="A0A7W6JBI9"/>
<evidence type="ECO:0000259" key="2">
    <source>
        <dbReference type="Pfam" id="PF14581"/>
    </source>
</evidence>
<sequence>MTDPVSAAAAAAAFRPVNALEERLVAAAQGDRAQQFAFERELPNETLYVATPDAMPEGRRELDTDTPVRLLSISLKDGRRATAVFTSPGRVMAAFGEGTGCLSMPARTLFGMIRADPAVLNPGQMYGVVWEPDVLHALAGMPVERVVEKETQVMLGTPKEIPTELLAALKAALEPVPEVRAAWLGLAYWPGATSTVWHLDVRAGEGQDAIRRALGSLMDGQLNGDRKLDMVINAPGGDEGVGLVVVAPRARAVPAGMVNGKPKKTNGKGLLGRLFGG</sequence>
<dbReference type="EMBL" id="JACIDM010000001">
    <property type="protein sequence ID" value="MBB4082071.1"/>
    <property type="molecule type" value="Genomic_DNA"/>
</dbReference>
<organism evidence="3 4">
    <name type="scientific">Brevundimonas lenta</name>
    <dbReference type="NCBI Taxonomy" id="424796"/>
    <lineage>
        <taxon>Bacteria</taxon>
        <taxon>Pseudomonadati</taxon>
        <taxon>Pseudomonadota</taxon>
        <taxon>Alphaproteobacteria</taxon>
        <taxon>Caulobacterales</taxon>
        <taxon>Caulobacteraceae</taxon>
        <taxon>Brevundimonas</taxon>
    </lineage>
</organism>
<gene>
    <name evidence="3" type="ORF">GGR12_000910</name>
</gene>
<keyword evidence="4" id="KW-1185">Reference proteome</keyword>
<feature type="domain" description="SseB protein C-terminal" evidence="2">
    <location>
        <begin position="147"/>
        <end position="235"/>
    </location>
</feature>
<protein>
    <recommendedName>
        <fullName evidence="5">SseB protein N-terminal domain-containing protein</fullName>
    </recommendedName>
</protein>
<evidence type="ECO:0000313" key="4">
    <source>
        <dbReference type="Proteomes" id="UP000529946"/>
    </source>
</evidence>
<dbReference type="Pfam" id="PF07179">
    <property type="entry name" value="SseB"/>
    <property type="match status" value="1"/>
</dbReference>
<dbReference type="Pfam" id="PF14581">
    <property type="entry name" value="SseB_C"/>
    <property type="match status" value="1"/>
</dbReference>
<proteinExistence type="predicted"/>
<dbReference type="Proteomes" id="UP000529946">
    <property type="component" value="Unassembled WGS sequence"/>
</dbReference>
<dbReference type="InterPro" id="IPR027945">
    <property type="entry name" value="SseB_C"/>
</dbReference>
<evidence type="ECO:0000313" key="3">
    <source>
        <dbReference type="EMBL" id="MBB4082071.1"/>
    </source>
</evidence>
<reference evidence="3 4" key="1">
    <citation type="submission" date="2020-08" db="EMBL/GenBank/DDBJ databases">
        <title>Genomic Encyclopedia of Type Strains, Phase IV (KMG-IV): sequencing the most valuable type-strain genomes for metagenomic binning, comparative biology and taxonomic classification.</title>
        <authorList>
            <person name="Goeker M."/>
        </authorList>
    </citation>
    <scope>NUCLEOTIDE SEQUENCE [LARGE SCALE GENOMIC DNA]</scope>
    <source>
        <strain evidence="3 4">DSM 23960</strain>
    </source>
</reference>
<feature type="domain" description="SseB protein N-terminal" evidence="1">
    <location>
        <begin position="20"/>
        <end position="136"/>
    </location>
</feature>
<name>A0A7W6JBI9_9CAUL</name>
<evidence type="ECO:0008006" key="5">
    <source>
        <dbReference type="Google" id="ProtNLM"/>
    </source>
</evidence>
<dbReference type="RefSeq" id="WP_183203196.1">
    <property type="nucleotide sequence ID" value="NZ_BAAAER010000004.1"/>
</dbReference>
<evidence type="ECO:0000259" key="1">
    <source>
        <dbReference type="Pfam" id="PF07179"/>
    </source>
</evidence>